<sequence length="161" mass="17705">MKRYFKRKDQIHSVSVCGRCGAREEKDKKLPRQIPKRSVSRSHHHHRRSRSTGAGYYKDEAKAVISLQPKELQKLLKKIHLVHKVATSFSSYCQSKKSDVQKSSSEMPPPSPSTATPALSNPETPSLAVPAALAIVETVPPSNVFPATRTADADFGGGFPD</sequence>
<dbReference type="Proteomes" id="UP000246078">
    <property type="component" value="Unassembled WGS sequence"/>
</dbReference>
<proteinExistence type="predicted"/>
<dbReference type="VEuPathDB" id="TriTrypDB:C3747_130g2"/>
<reference evidence="2 3" key="1">
    <citation type="journal article" date="2018" name="Microb. Genom.">
        <title>Expanding an expanded genome: long-read sequencing of Trypanosoma cruzi.</title>
        <authorList>
            <person name="Berna L."/>
            <person name="Rodriguez M."/>
            <person name="Chiribao M.L."/>
            <person name="Parodi-Talice A."/>
            <person name="Pita S."/>
            <person name="Rijo G."/>
            <person name="Alvarez-Valin F."/>
            <person name="Robello C."/>
        </authorList>
    </citation>
    <scope>NUCLEOTIDE SEQUENCE [LARGE SCALE GENOMIC DNA]</scope>
    <source>
        <strain evidence="2 3">TCC</strain>
    </source>
</reference>
<dbReference type="AlphaFoldDB" id="A0A2V2WA97"/>
<feature type="region of interest" description="Disordered" evidence="1">
    <location>
        <begin position="91"/>
        <end position="124"/>
    </location>
</feature>
<feature type="compositionally biased region" description="Low complexity" evidence="1">
    <location>
        <begin position="113"/>
        <end position="122"/>
    </location>
</feature>
<dbReference type="EMBL" id="PRFC01000130">
    <property type="protein sequence ID" value="PWV05451.1"/>
    <property type="molecule type" value="Genomic_DNA"/>
</dbReference>
<dbReference type="VEuPathDB" id="TriTrypDB:Tc_MARK_438"/>
<dbReference type="VEuPathDB" id="TriTrypDB:TCSYLVIO_003874"/>
<comment type="caution">
    <text evidence="2">The sequence shown here is derived from an EMBL/GenBank/DDBJ whole genome shotgun (WGS) entry which is preliminary data.</text>
</comment>
<dbReference type="VEuPathDB" id="TriTrypDB:TcCL_ESM10403"/>
<gene>
    <name evidence="2" type="ORF">C3747_130g2</name>
</gene>
<dbReference type="VEuPathDB" id="TriTrypDB:BCY84_18949"/>
<protein>
    <submittedName>
        <fullName evidence="2">Uncharacterized protein</fullName>
    </submittedName>
</protein>
<dbReference type="VEuPathDB" id="TriTrypDB:TcCLB.506559.250"/>
<feature type="compositionally biased region" description="Basic residues" evidence="1">
    <location>
        <begin position="31"/>
        <end position="50"/>
    </location>
</feature>
<evidence type="ECO:0000256" key="1">
    <source>
        <dbReference type="SAM" id="MobiDB-lite"/>
    </source>
</evidence>
<accession>A0A2V2WA97</accession>
<dbReference type="VEuPathDB" id="TriTrypDB:TCDM_04721"/>
<dbReference type="VEuPathDB" id="TriTrypDB:TcBrA4_0123480"/>
<name>A0A2V2WA97_TRYCR</name>
<evidence type="ECO:0000313" key="2">
    <source>
        <dbReference type="EMBL" id="PWV05451.1"/>
    </source>
</evidence>
<dbReference type="VEuPathDB" id="TriTrypDB:ECC02_005673"/>
<dbReference type="VEuPathDB" id="TriTrypDB:C4B63_7g86"/>
<feature type="region of interest" description="Disordered" evidence="1">
    <location>
        <begin position="22"/>
        <end position="55"/>
    </location>
</feature>
<dbReference type="VEuPathDB" id="TriTrypDB:TcG_02821"/>
<organism evidence="2 3">
    <name type="scientific">Trypanosoma cruzi</name>
    <dbReference type="NCBI Taxonomy" id="5693"/>
    <lineage>
        <taxon>Eukaryota</taxon>
        <taxon>Discoba</taxon>
        <taxon>Euglenozoa</taxon>
        <taxon>Kinetoplastea</taxon>
        <taxon>Metakinetoplastina</taxon>
        <taxon>Trypanosomatida</taxon>
        <taxon>Trypanosomatidae</taxon>
        <taxon>Trypanosoma</taxon>
        <taxon>Schizotrypanum</taxon>
    </lineage>
</organism>
<evidence type="ECO:0000313" key="3">
    <source>
        <dbReference type="Proteomes" id="UP000246078"/>
    </source>
</evidence>